<keyword evidence="2" id="KW-0732">Signal</keyword>
<dbReference type="GeneID" id="93990439"/>
<keyword evidence="1" id="KW-0472">Membrane</keyword>
<reference evidence="3 4" key="1">
    <citation type="journal article" date="2016" name="Plant Pathol.">
        <title>Genetic characterization of strains named as Xanthomonas axonopodis pv. dieffenbachiae leads to a taxonomic revision of the X. axonopodis species complex.</title>
        <authorList>
            <person name="Constantin E.C."/>
            <person name="Cleenwerck I."/>
            <person name="Maes M."/>
            <person name="Baeyen S."/>
            <person name="Van Malderghem C."/>
            <person name="De Vos P."/>
            <person name="Cottyn B."/>
        </authorList>
    </citation>
    <scope>NUCLEOTIDE SEQUENCE [LARGE SCALE GENOMIC DNA]</scope>
    <source>
        <strain evidence="3 4">LMG 25940</strain>
    </source>
</reference>
<evidence type="ECO:0000256" key="1">
    <source>
        <dbReference type="SAM" id="Phobius"/>
    </source>
</evidence>
<protein>
    <submittedName>
        <fullName evidence="3">Uncharacterized protein</fullName>
    </submittedName>
</protein>
<name>A0A1V9HG11_9XANT</name>
<keyword evidence="1" id="KW-1133">Transmembrane helix</keyword>
<dbReference type="STRING" id="1437877.GCA_001564415_03797"/>
<feature type="signal peptide" evidence="2">
    <location>
        <begin position="1"/>
        <end position="28"/>
    </location>
</feature>
<organism evidence="3 4">
    <name type="scientific">Xanthomonas phaseoli pv. dieffenbachiae</name>
    <dbReference type="NCBI Taxonomy" id="92828"/>
    <lineage>
        <taxon>Bacteria</taxon>
        <taxon>Pseudomonadati</taxon>
        <taxon>Pseudomonadota</taxon>
        <taxon>Gammaproteobacteria</taxon>
        <taxon>Lysobacterales</taxon>
        <taxon>Lysobacteraceae</taxon>
        <taxon>Xanthomonas</taxon>
    </lineage>
</organism>
<reference evidence="3 4" key="2">
    <citation type="journal article" date="2017" name="Plant Pathol.">
        <title>Pathogenicity and virulence gene content of Xanthomonas strains infecting Araceae, formerly known as Xanthomonas axonopodis pv. dieffenbachiae.</title>
        <authorList>
            <person name="Constantin E.C."/>
            <person name="Haegeman A."/>
            <person name="Van Vaerenbergh J."/>
            <person name="Baeyen S."/>
            <person name="Van Malderghem C."/>
            <person name="Maes M."/>
            <person name="Cottyn B."/>
        </authorList>
    </citation>
    <scope>NUCLEOTIDE SEQUENCE [LARGE SCALE GENOMIC DNA]</scope>
    <source>
        <strain evidence="3 4">LMG 25940</strain>
    </source>
</reference>
<keyword evidence="1" id="KW-0812">Transmembrane</keyword>
<dbReference type="AlphaFoldDB" id="A0A1V9HG11"/>
<accession>A0A1V9HG11</accession>
<evidence type="ECO:0000313" key="4">
    <source>
        <dbReference type="Proteomes" id="UP000050546"/>
    </source>
</evidence>
<evidence type="ECO:0000256" key="2">
    <source>
        <dbReference type="SAM" id="SignalP"/>
    </source>
</evidence>
<dbReference type="Proteomes" id="UP000050546">
    <property type="component" value="Unassembled WGS sequence"/>
</dbReference>
<evidence type="ECO:0000313" key="3">
    <source>
        <dbReference type="EMBL" id="OQP81756.1"/>
    </source>
</evidence>
<sequence length="82" mass="8020">MTAKGSIVTAPLAAAAALNATAIPSAQAAYALMTQVLQDEPSPLIFGSLALSAGAIVLGLEAYEATNAAAVEVGLAHGAIEQ</sequence>
<gene>
    <name evidence="3" type="ORF">IM53_003345</name>
</gene>
<dbReference type="RefSeq" id="WP_057677406.1">
    <property type="nucleotide sequence ID" value="NZ_CP041380.1"/>
</dbReference>
<feature type="transmembrane region" description="Helical" evidence="1">
    <location>
        <begin position="44"/>
        <end position="63"/>
    </location>
</feature>
<comment type="caution">
    <text evidence="3">The sequence shown here is derived from an EMBL/GenBank/DDBJ whole genome shotgun (WGS) entry which is preliminary data.</text>
</comment>
<proteinExistence type="predicted"/>
<dbReference type="EMBL" id="JPYI02000020">
    <property type="protein sequence ID" value="OQP81756.1"/>
    <property type="molecule type" value="Genomic_DNA"/>
</dbReference>
<feature type="chain" id="PRO_5010728831" evidence="2">
    <location>
        <begin position="29"/>
        <end position="82"/>
    </location>
</feature>